<dbReference type="SUPFAM" id="SSF81321">
    <property type="entry name" value="Family A G protein-coupled receptor-like"/>
    <property type="match status" value="1"/>
</dbReference>
<keyword evidence="3 5" id="KW-1133">Transmembrane helix</keyword>
<evidence type="ECO:0000259" key="6">
    <source>
        <dbReference type="PROSITE" id="PS50262"/>
    </source>
</evidence>
<dbReference type="Pfam" id="PF10324">
    <property type="entry name" value="7TM_GPCR_Srw"/>
    <property type="match status" value="1"/>
</dbReference>
<proteinExistence type="predicted"/>
<keyword evidence="4 5" id="KW-0472">Membrane</keyword>
<evidence type="ECO:0000256" key="3">
    <source>
        <dbReference type="ARBA" id="ARBA00022989"/>
    </source>
</evidence>
<gene>
    <name evidence="7" type="ORF">DPMN_106276</name>
</gene>
<dbReference type="InterPro" id="IPR017452">
    <property type="entry name" value="GPCR_Rhodpsn_7TM"/>
</dbReference>
<dbReference type="PANTHER" id="PTHR46273:SF4">
    <property type="entry name" value="AT19640P"/>
    <property type="match status" value="1"/>
</dbReference>
<sequence length="108" mass="12458">MNAIVLTKRHMTTPTNYILTALAVVDCLQMLTYPVYAIYSFFYTQKRLDANHSQGWIYCMVVLAIFLTTCHNMALWFTVSLAVFRYIFVCHHGVGDRLCSLQRALLTI</sequence>
<feature type="transmembrane region" description="Helical" evidence="5">
    <location>
        <begin position="55"/>
        <end position="77"/>
    </location>
</feature>
<dbReference type="Gene3D" id="1.20.1070.10">
    <property type="entry name" value="Rhodopsin 7-helix transmembrane proteins"/>
    <property type="match status" value="1"/>
</dbReference>
<evidence type="ECO:0000313" key="8">
    <source>
        <dbReference type="Proteomes" id="UP000828390"/>
    </source>
</evidence>
<dbReference type="InterPro" id="IPR053219">
    <property type="entry name" value="GPCR_Dmsr-1"/>
</dbReference>
<dbReference type="Proteomes" id="UP000828390">
    <property type="component" value="Unassembled WGS sequence"/>
</dbReference>
<dbReference type="InterPro" id="IPR019427">
    <property type="entry name" value="7TM_GPCR_serpentine_rcpt_Srw"/>
</dbReference>
<evidence type="ECO:0000313" key="7">
    <source>
        <dbReference type="EMBL" id="KAH3832980.1"/>
    </source>
</evidence>
<evidence type="ECO:0000256" key="2">
    <source>
        <dbReference type="ARBA" id="ARBA00022692"/>
    </source>
</evidence>
<dbReference type="PANTHER" id="PTHR46273">
    <property type="entry name" value="MYOSUPPRESSIN RECEPTOR 1, ISOFORM B-RELATED"/>
    <property type="match status" value="1"/>
</dbReference>
<feature type="domain" description="G-protein coupled receptors family 1 profile" evidence="6">
    <location>
        <begin position="1"/>
        <end position="108"/>
    </location>
</feature>
<feature type="transmembrane region" description="Helical" evidence="5">
    <location>
        <begin position="17"/>
        <end position="43"/>
    </location>
</feature>
<accession>A0A9D4QJK6</accession>
<dbReference type="GO" id="GO:0005886">
    <property type="term" value="C:plasma membrane"/>
    <property type="evidence" value="ECO:0007669"/>
    <property type="project" value="TreeGrafter"/>
</dbReference>
<evidence type="ECO:0000256" key="5">
    <source>
        <dbReference type="SAM" id="Phobius"/>
    </source>
</evidence>
<dbReference type="EMBL" id="JAIWYP010000004">
    <property type="protein sequence ID" value="KAH3832980.1"/>
    <property type="molecule type" value="Genomic_DNA"/>
</dbReference>
<reference evidence="7" key="2">
    <citation type="submission" date="2020-11" db="EMBL/GenBank/DDBJ databases">
        <authorList>
            <person name="McCartney M.A."/>
            <person name="Auch B."/>
            <person name="Kono T."/>
            <person name="Mallez S."/>
            <person name="Becker A."/>
            <person name="Gohl D.M."/>
            <person name="Silverstein K.A.T."/>
            <person name="Koren S."/>
            <person name="Bechman K.B."/>
            <person name="Herman A."/>
            <person name="Abrahante J.E."/>
            <person name="Garbe J."/>
        </authorList>
    </citation>
    <scope>NUCLEOTIDE SEQUENCE</scope>
    <source>
        <strain evidence="7">Duluth1</strain>
        <tissue evidence="7">Whole animal</tissue>
    </source>
</reference>
<keyword evidence="8" id="KW-1185">Reference proteome</keyword>
<dbReference type="GO" id="GO:0008528">
    <property type="term" value="F:G protein-coupled peptide receptor activity"/>
    <property type="evidence" value="ECO:0007669"/>
    <property type="project" value="InterPro"/>
</dbReference>
<evidence type="ECO:0000256" key="1">
    <source>
        <dbReference type="ARBA" id="ARBA00004370"/>
    </source>
</evidence>
<name>A0A9D4QJK6_DREPO</name>
<reference evidence="7" key="1">
    <citation type="journal article" date="2019" name="bioRxiv">
        <title>The Genome of the Zebra Mussel, Dreissena polymorpha: A Resource for Invasive Species Research.</title>
        <authorList>
            <person name="McCartney M.A."/>
            <person name="Auch B."/>
            <person name="Kono T."/>
            <person name="Mallez S."/>
            <person name="Zhang Y."/>
            <person name="Obille A."/>
            <person name="Becker A."/>
            <person name="Abrahante J.E."/>
            <person name="Garbe J."/>
            <person name="Badalamenti J.P."/>
            <person name="Herman A."/>
            <person name="Mangelson H."/>
            <person name="Liachko I."/>
            <person name="Sullivan S."/>
            <person name="Sone E.D."/>
            <person name="Koren S."/>
            <person name="Silverstein K.A.T."/>
            <person name="Beckman K.B."/>
            <person name="Gohl D.M."/>
        </authorList>
    </citation>
    <scope>NUCLEOTIDE SEQUENCE</scope>
    <source>
        <strain evidence="7">Duluth1</strain>
        <tissue evidence="7">Whole animal</tissue>
    </source>
</reference>
<keyword evidence="2 5" id="KW-0812">Transmembrane</keyword>
<protein>
    <recommendedName>
        <fullName evidence="6">G-protein coupled receptors family 1 profile domain-containing protein</fullName>
    </recommendedName>
</protein>
<evidence type="ECO:0000256" key="4">
    <source>
        <dbReference type="ARBA" id="ARBA00023136"/>
    </source>
</evidence>
<comment type="subcellular location">
    <subcellularLocation>
        <location evidence="1">Membrane</location>
    </subcellularLocation>
</comment>
<organism evidence="7 8">
    <name type="scientific">Dreissena polymorpha</name>
    <name type="common">Zebra mussel</name>
    <name type="synonym">Mytilus polymorpha</name>
    <dbReference type="NCBI Taxonomy" id="45954"/>
    <lineage>
        <taxon>Eukaryota</taxon>
        <taxon>Metazoa</taxon>
        <taxon>Spiralia</taxon>
        <taxon>Lophotrochozoa</taxon>
        <taxon>Mollusca</taxon>
        <taxon>Bivalvia</taxon>
        <taxon>Autobranchia</taxon>
        <taxon>Heteroconchia</taxon>
        <taxon>Euheterodonta</taxon>
        <taxon>Imparidentia</taxon>
        <taxon>Neoheterodontei</taxon>
        <taxon>Myida</taxon>
        <taxon>Dreissenoidea</taxon>
        <taxon>Dreissenidae</taxon>
        <taxon>Dreissena</taxon>
    </lineage>
</organism>
<dbReference type="PROSITE" id="PS50262">
    <property type="entry name" value="G_PROTEIN_RECEP_F1_2"/>
    <property type="match status" value="1"/>
</dbReference>
<dbReference type="AlphaFoldDB" id="A0A9D4QJK6"/>
<comment type="caution">
    <text evidence="7">The sequence shown here is derived from an EMBL/GenBank/DDBJ whole genome shotgun (WGS) entry which is preliminary data.</text>
</comment>